<organism evidence="1 2">
    <name type="scientific">Peribacillus simplex NBRC 15720 = DSM 1321</name>
    <dbReference type="NCBI Taxonomy" id="1349754"/>
    <lineage>
        <taxon>Bacteria</taxon>
        <taxon>Bacillati</taxon>
        <taxon>Bacillota</taxon>
        <taxon>Bacilli</taxon>
        <taxon>Bacillales</taxon>
        <taxon>Bacillaceae</taxon>
        <taxon>Peribacillus</taxon>
    </lineage>
</organism>
<dbReference type="SUPFAM" id="SSF46785">
    <property type="entry name" value="Winged helix' DNA-binding domain"/>
    <property type="match status" value="1"/>
</dbReference>
<sequence>MNYSNTIEPFIEKISKQTGVSTLHIQKILAVISKVHTNELSAEDMAAYSGVTLRSAYRILNKLEVNGYAKISFIQQKKLRGRPKKIYKITLDQVLNNDRNGETS</sequence>
<dbReference type="OrthoDB" id="4986073at2"/>
<dbReference type="InterPro" id="IPR036390">
    <property type="entry name" value="WH_DNA-bd_sf"/>
</dbReference>
<dbReference type="GeneID" id="56471550"/>
<proteinExistence type="predicted"/>
<evidence type="ECO:0008006" key="3">
    <source>
        <dbReference type="Google" id="ProtNLM"/>
    </source>
</evidence>
<dbReference type="RefSeq" id="WP_063235506.1">
    <property type="nucleotide sequence ID" value="NZ_BCVO01000026.1"/>
</dbReference>
<reference evidence="1 2" key="1">
    <citation type="submission" date="2016-10" db="EMBL/GenBank/DDBJ databases">
        <title>The whole genome sequencing and assembly of Bacillus simplex DSM 1321 strain.</title>
        <authorList>
            <person name="Park M.-K."/>
            <person name="Lee Y.-J."/>
            <person name="Yi H."/>
            <person name="Bahn Y.-S."/>
            <person name="Kim J.F."/>
            <person name="Lee D.-W."/>
        </authorList>
    </citation>
    <scope>NUCLEOTIDE SEQUENCE [LARGE SCALE GENOMIC DNA]</scope>
    <source>
        <strain evidence="1 2">DSM 1321</strain>
    </source>
</reference>
<accession>A0A223ECC4</accession>
<dbReference type="EMBL" id="CP017704">
    <property type="protein sequence ID" value="ASS92896.1"/>
    <property type="molecule type" value="Genomic_DNA"/>
</dbReference>
<evidence type="ECO:0000313" key="1">
    <source>
        <dbReference type="EMBL" id="ASS92896.1"/>
    </source>
</evidence>
<evidence type="ECO:0000313" key="2">
    <source>
        <dbReference type="Proteomes" id="UP000214618"/>
    </source>
</evidence>
<protein>
    <recommendedName>
        <fullName evidence="3">Helix-turn-helix type 11 domain-containing protein</fullName>
    </recommendedName>
</protein>
<dbReference type="AlphaFoldDB" id="A0A223ECC4"/>
<name>A0A223ECC4_9BACI</name>
<dbReference type="Proteomes" id="UP000214618">
    <property type="component" value="Chromosome"/>
</dbReference>
<gene>
    <name evidence="1" type="ORF">BS1321_02275</name>
</gene>